<keyword evidence="3" id="KW-1185">Reference proteome</keyword>
<gene>
    <name evidence="2" type="ORF">SODALDRAFT_355373</name>
</gene>
<keyword evidence="1" id="KW-0812">Transmembrane</keyword>
<keyword evidence="1" id="KW-0472">Membrane</keyword>
<sequence>MKAASRTEDRVQYRVSPRSRVQSFFQRCVEALGILPPIIRRQDADKQYWSIDNVTLQLLGLRQELLHEYHDVHEISKAAWQSNLLPINQRNHRHSALALAFVFAFAFAEQVWTST</sequence>
<reference evidence="2 3" key="1">
    <citation type="journal article" date="2018" name="Mol. Ecol.">
        <title>The obligate alkalophilic soda-lake fungus Sodiomyces alkalinus has shifted to a protein diet.</title>
        <authorList>
            <person name="Grum-Grzhimaylo A.A."/>
            <person name="Falkoski D.L."/>
            <person name="van den Heuvel J."/>
            <person name="Valero-Jimenez C.A."/>
            <person name="Min B."/>
            <person name="Choi I.G."/>
            <person name="Lipzen A."/>
            <person name="Daum C.G."/>
            <person name="Aanen D.K."/>
            <person name="Tsang A."/>
            <person name="Henrissat B."/>
            <person name="Bilanenko E.N."/>
            <person name="de Vries R.P."/>
            <person name="van Kan J.A.L."/>
            <person name="Grigoriev I.V."/>
            <person name="Debets A.J.M."/>
        </authorList>
    </citation>
    <scope>NUCLEOTIDE SEQUENCE [LARGE SCALE GENOMIC DNA]</scope>
    <source>
        <strain evidence="2 3">F11</strain>
    </source>
</reference>
<evidence type="ECO:0000256" key="1">
    <source>
        <dbReference type="SAM" id="Phobius"/>
    </source>
</evidence>
<proteinExistence type="predicted"/>
<protein>
    <submittedName>
        <fullName evidence="2">Uncharacterized protein</fullName>
    </submittedName>
</protein>
<dbReference type="GeneID" id="39582288"/>
<feature type="transmembrane region" description="Helical" evidence="1">
    <location>
        <begin position="96"/>
        <end position="113"/>
    </location>
</feature>
<evidence type="ECO:0000313" key="3">
    <source>
        <dbReference type="Proteomes" id="UP000272025"/>
    </source>
</evidence>
<name>A0A3N2Q954_SODAK</name>
<dbReference type="EMBL" id="ML119051">
    <property type="protein sequence ID" value="ROT43178.1"/>
    <property type="molecule type" value="Genomic_DNA"/>
</dbReference>
<dbReference type="Proteomes" id="UP000272025">
    <property type="component" value="Unassembled WGS sequence"/>
</dbReference>
<dbReference type="RefSeq" id="XP_028470984.1">
    <property type="nucleotide sequence ID" value="XM_028613810.1"/>
</dbReference>
<evidence type="ECO:0000313" key="2">
    <source>
        <dbReference type="EMBL" id="ROT43178.1"/>
    </source>
</evidence>
<keyword evidence="1" id="KW-1133">Transmembrane helix</keyword>
<organism evidence="2 3">
    <name type="scientific">Sodiomyces alkalinus (strain CBS 110278 / VKM F-3762 / F11)</name>
    <name type="common">Alkaliphilic filamentous fungus</name>
    <dbReference type="NCBI Taxonomy" id="1314773"/>
    <lineage>
        <taxon>Eukaryota</taxon>
        <taxon>Fungi</taxon>
        <taxon>Dikarya</taxon>
        <taxon>Ascomycota</taxon>
        <taxon>Pezizomycotina</taxon>
        <taxon>Sordariomycetes</taxon>
        <taxon>Hypocreomycetidae</taxon>
        <taxon>Glomerellales</taxon>
        <taxon>Plectosphaerellaceae</taxon>
        <taxon>Sodiomyces</taxon>
    </lineage>
</organism>
<accession>A0A3N2Q954</accession>
<dbReference type="AlphaFoldDB" id="A0A3N2Q954"/>